<dbReference type="EMBL" id="JABACJ020000007">
    <property type="protein sequence ID" value="MBU3876115.1"/>
    <property type="molecule type" value="Genomic_DNA"/>
</dbReference>
<feature type="transmembrane region" description="Helical" evidence="1">
    <location>
        <begin position="326"/>
        <end position="350"/>
    </location>
</feature>
<name>A0ABS6D463_9FIRM</name>
<keyword evidence="3" id="KW-1185">Reference proteome</keyword>
<evidence type="ECO:0000256" key="1">
    <source>
        <dbReference type="SAM" id="Phobius"/>
    </source>
</evidence>
<evidence type="ECO:0000313" key="3">
    <source>
        <dbReference type="Proteomes" id="UP000723714"/>
    </source>
</evidence>
<keyword evidence="1" id="KW-0472">Membrane</keyword>
<dbReference type="Proteomes" id="UP000723714">
    <property type="component" value="Unassembled WGS sequence"/>
</dbReference>
<evidence type="ECO:0008006" key="4">
    <source>
        <dbReference type="Google" id="ProtNLM"/>
    </source>
</evidence>
<sequence>MVVVYLSNRYIRVVEGDASGGKIHAKALYYTIDTRGCILNGTITDVDGFREMIKNLWETNNLPRKGVSLVIDSSQFTTKVVDAPPMKPKQMMEYISREFTDVERISNPVYGYFPLSGSGGKKEKVKRIFSVVAPREFVREYQDIFSGLGITISSIESVVGVALRLAEILPQLEDSTCIVQFADDMALMNLLLVDGRYQYSNRNRMFSEKGTPEFAAEAARTVSNLIQFAKAQELAMEIPKVYIAGLSEDEFQVYRDSISQINDQMEAEELNLGQTIHIEKEAGGQSVTNFALAIGGLLKTDAKTSMMAQVEKDPLKEQERKQRKKVLIPLGILTGVLLGLTAAMGIRVLLYSRQLQELNDYNQREDIVAACDEYDALNAELSSSAALGKSMESLKVSLLGYPRIDSKTEQVVAACASGLVSAQISSYNAESGMMSFNAEAGNVEQINQFIKLLNQQEIFSDVDYTGYSQGSDNKWSVNVNCIMAGRQGQSDDTEANTEG</sequence>
<organism evidence="2 3">
    <name type="scientific">Faecalicatena faecalis</name>
    <dbReference type="NCBI Taxonomy" id="2726362"/>
    <lineage>
        <taxon>Bacteria</taxon>
        <taxon>Bacillati</taxon>
        <taxon>Bacillota</taxon>
        <taxon>Clostridia</taxon>
        <taxon>Lachnospirales</taxon>
        <taxon>Lachnospiraceae</taxon>
        <taxon>Faecalicatena</taxon>
    </lineage>
</organism>
<proteinExistence type="predicted"/>
<dbReference type="RefSeq" id="WP_216241133.1">
    <property type="nucleotide sequence ID" value="NZ_JABACJ020000007.1"/>
</dbReference>
<reference evidence="2 3" key="1">
    <citation type="submission" date="2021-06" db="EMBL/GenBank/DDBJ databases">
        <title>Faecalicatena sp. nov. isolated from porcine feces.</title>
        <authorList>
            <person name="Oh B.S."/>
            <person name="Lee J.H."/>
        </authorList>
    </citation>
    <scope>NUCLEOTIDE SEQUENCE [LARGE SCALE GENOMIC DNA]</scope>
    <source>
        <strain evidence="2 3">AGMB00832</strain>
    </source>
</reference>
<accession>A0ABS6D463</accession>
<keyword evidence="1" id="KW-0812">Transmembrane</keyword>
<evidence type="ECO:0000313" key="2">
    <source>
        <dbReference type="EMBL" id="MBU3876115.1"/>
    </source>
</evidence>
<protein>
    <recommendedName>
        <fullName evidence="4">Type IV pilus assembly protein PilM</fullName>
    </recommendedName>
</protein>
<comment type="caution">
    <text evidence="2">The sequence shown here is derived from an EMBL/GenBank/DDBJ whole genome shotgun (WGS) entry which is preliminary data.</text>
</comment>
<gene>
    <name evidence="2" type="ORF">HGO97_009855</name>
</gene>
<keyword evidence="1" id="KW-1133">Transmembrane helix</keyword>